<dbReference type="PROSITE" id="PS00211">
    <property type="entry name" value="ABC_TRANSPORTER_1"/>
    <property type="match status" value="1"/>
</dbReference>
<dbReference type="Pfam" id="PF00005">
    <property type="entry name" value="ABC_tran"/>
    <property type="match status" value="1"/>
</dbReference>
<dbReference type="GO" id="GO:0005524">
    <property type="term" value="F:ATP binding"/>
    <property type="evidence" value="ECO:0007669"/>
    <property type="project" value="UniProtKB-KW"/>
</dbReference>
<feature type="domain" description="ABC transporter" evidence="4">
    <location>
        <begin position="35"/>
        <end position="265"/>
    </location>
</feature>
<evidence type="ECO:0000313" key="5">
    <source>
        <dbReference type="EMBL" id="MFI1964122.1"/>
    </source>
</evidence>
<organism evidence="5 6">
    <name type="scientific">Streptomyces pathocidini</name>
    <dbReference type="NCBI Taxonomy" id="1650571"/>
    <lineage>
        <taxon>Bacteria</taxon>
        <taxon>Bacillati</taxon>
        <taxon>Actinomycetota</taxon>
        <taxon>Actinomycetes</taxon>
        <taxon>Kitasatosporales</taxon>
        <taxon>Streptomycetaceae</taxon>
        <taxon>Streptomyces</taxon>
    </lineage>
</organism>
<dbReference type="RefSeq" id="WP_079100910.1">
    <property type="nucleotide sequence ID" value="NZ_JBIRWE010000003.1"/>
</dbReference>
<sequence>MMNKSPGGADPTLTGLGTQSAQSGTGPEGTRPVAIRARGLGVVRGGRTVLDSLDFDIHRGQVTGLLGPSGCGKSTLMRAIAGTQAKVTGTLDVLGRPAGSAALRSRLGYVTQAPSVYLDLTARQNLDYFSSILDPWLNRSDRRAQVDRALTEVDLTGHADALAGNLSGGQLSRVSLAVALLGTPELLVLDEPTVGLDPVLRRDLWNLFHRLADERGTTLLVSSHVMDEADRCERLLLMRSGRILADDTPDALRGHTRTDTIEDAFLHLVDAAKQQEEATR</sequence>
<evidence type="ECO:0000313" key="6">
    <source>
        <dbReference type="Proteomes" id="UP001611548"/>
    </source>
</evidence>
<keyword evidence="2 5" id="KW-0067">ATP-binding</keyword>
<dbReference type="PANTHER" id="PTHR43038:SF3">
    <property type="entry name" value="ABC TRANSPORTER G FAMILY MEMBER 20 ISOFORM X1"/>
    <property type="match status" value="1"/>
</dbReference>
<keyword evidence="1" id="KW-0547">Nucleotide-binding</keyword>
<gene>
    <name evidence="5" type="ORF">ACH429_08295</name>
</gene>
<evidence type="ECO:0000256" key="3">
    <source>
        <dbReference type="SAM" id="MobiDB-lite"/>
    </source>
</evidence>
<dbReference type="CDD" id="cd03230">
    <property type="entry name" value="ABC_DR_subfamily_A"/>
    <property type="match status" value="1"/>
</dbReference>
<dbReference type="SUPFAM" id="SSF52540">
    <property type="entry name" value="P-loop containing nucleoside triphosphate hydrolases"/>
    <property type="match status" value="1"/>
</dbReference>
<feature type="compositionally biased region" description="Polar residues" evidence="3">
    <location>
        <begin position="15"/>
        <end position="25"/>
    </location>
</feature>
<feature type="region of interest" description="Disordered" evidence="3">
    <location>
        <begin position="1"/>
        <end position="32"/>
    </location>
</feature>
<dbReference type="PROSITE" id="PS50893">
    <property type="entry name" value="ABC_TRANSPORTER_2"/>
    <property type="match status" value="1"/>
</dbReference>
<protein>
    <submittedName>
        <fullName evidence="5">ABC transporter ATP-binding protein</fullName>
    </submittedName>
</protein>
<evidence type="ECO:0000256" key="1">
    <source>
        <dbReference type="ARBA" id="ARBA00022741"/>
    </source>
</evidence>
<dbReference type="InterPro" id="IPR003439">
    <property type="entry name" value="ABC_transporter-like_ATP-bd"/>
</dbReference>
<dbReference type="InterPro" id="IPR017871">
    <property type="entry name" value="ABC_transporter-like_CS"/>
</dbReference>
<dbReference type="Proteomes" id="UP001611548">
    <property type="component" value="Unassembled WGS sequence"/>
</dbReference>
<reference evidence="5 6" key="1">
    <citation type="submission" date="2024-10" db="EMBL/GenBank/DDBJ databases">
        <title>The Natural Products Discovery Center: Release of the First 8490 Sequenced Strains for Exploring Actinobacteria Biosynthetic Diversity.</title>
        <authorList>
            <person name="Kalkreuter E."/>
            <person name="Kautsar S.A."/>
            <person name="Yang D."/>
            <person name="Bader C.D."/>
            <person name="Teijaro C.N."/>
            <person name="Fluegel L."/>
            <person name="Davis C.M."/>
            <person name="Simpson J.R."/>
            <person name="Lauterbach L."/>
            <person name="Steele A.D."/>
            <person name="Gui C."/>
            <person name="Meng S."/>
            <person name="Li G."/>
            <person name="Viehrig K."/>
            <person name="Ye F."/>
            <person name="Su P."/>
            <person name="Kiefer A.F."/>
            <person name="Nichols A."/>
            <person name="Cepeda A.J."/>
            <person name="Yan W."/>
            <person name="Fan B."/>
            <person name="Jiang Y."/>
            <person name="Adhikari A."/>
            <person name="Zheng C.-J."/>
            <person name="Schuster L."/>
            <person name="Cowan T.M."/>
            <person name="Smanski M.J."/>
            <person name="Chevrette M.G."/>
            <person name="De Carvalho L.P.S."/>
            <person name="Shen B."/>
        </authorList>
    </citation>
    <scope>NUCLEOTIDE SEQUENCE [LARGE SCALE GENOMIC DNA]</scope>
    <source>
        <strain evidence="5 6">NPDC020327</strain>
    </source>
</reference>
<name>A0ABW7URT0_9ACTN</name>
<dbReference type="EMBL" id="JBIRWE010000003">
    <property type="protein sequence ID" value="MFI1964122.1"/>
    <property type="molecule type" value="Genomic_DNA"/>
</dbReference>
<evidence type="ECO:0000259" key="4">
    <source>
        <dbReference type="PROSITE" id="PS50893"/>
    </source>
</evidence>
<dbReference type="Gene3D" id="3.40.50.300">
    <property type="entry name" value="P-loop containing nucleotide triphosphate hydrolases"/>
    <property type="match status" value="1"/>
</dbReference>
<keyword evidence="6" id="KW-1185">Reference proteome</keyword>
<proteinExistence type="predicted"/>
<accession>A0ABW7URT0</accession>
<dbReference type="PANTHER" id="PTHR43038">
    <property type="entry name" value="ATP-BINDING CASSETTE, SUB-FAMILY H, MEMBER 1"/>
    <property type="match status" value="1"/>
</dbReference>
<dbReference type="InterPro" id="IPR003593">
    <property type="entry name" value="AAA+_ATPase"/>
</dbReference>
<dbReference type="SMART" id="SM00382">
    <property type="entry name" value="AAA"/>
    <property type="match status" value="1"/>
</dbReference>
<comment type="caution">
    <text evidence="5">The sequence shown here is derived from an EMBL/GenBank/DDBJ whole genome shotgun (WGS) entry which is preliminary data.</text>
</comment>
<evidence type="ECO:0000256" key="2">
    <source>
        <dbReference type="ARBA" id="ARBA00022840"/>
    </source>
</evidence>
<dbReference type="InterPro" id="IPR027417">
    <property type="entry name" value="P-loop_NTPase"/>
</dbReference>